<gene>
    <name evidence="2" type="ORF">ALQ53_04617</name>
</gene>
<dbReference type="AlphaFoldDB" id="A0AB37Q8R0"/>
<proteinExistence type="predicted"/>
<protein>
    <recommendedName>
        <fullName evidence="4">DUF2946 domain-containing protein</fullName>
    </recommendedName>
</protein>
<dbReference type="InterPro" id="IPR021333">
    <property type="entry name" value="DUF2946"/>
</dbReference>
<evidence type="ECO:0008006" key="4">
    <source>
        <dbReference type="Google" id="ProtNLM"/>
    </source>
</evidence>
<keyword evidence="1" id="KW-1133">Transmembrane helix</keyword>
<dbReference type="EMBL" id="RBPH01000132">
    <property type="protein sequence ID" value="RMN81089.1"/>
    <property type="molecule type" value="Genomic_DNA"/>
</dbReference>
<dbReference type="Proteomes" id="UP000269335">
    <property type="component" value="Unassembled WGS sequence"/>
</dbReference>
<reference evidence="2 3" key="1">
    <citation type="submission" date="2018-08" db="EMBL/GenBank/DDBJ databases">
        <title>Recombination of ecologically and evolutionarily significant loci maintains genetic cohesion in the Pseudomonas syringae species complex.</title>
        <authorList>
            <person name="Dillon M."/>
            <person name="Thakur S."/>
            <person name="Almeida R.N.D."/>
            <person name="Weir B.S."/>
            <person name="Guttman D.S."/>
        </authorList>
    </citation>
    <scope>NUCLEOTIDE SEQUENCE [LARGE SCALE GENOMIC DNA]</scope>
    <source>
        <strain evidence="2 3">ICMP 15201</strain>
    </source>
</reference>
<name>A0AB37Q8R0_PSECA</name>
<evidence type="ECO:0000313" key="2">
    <source>
        <dbReference type="EMBL" id="RMN81089.1"/>
    </source>
</evidence>
<dbReference type="Pfam" id="PF11162">
    <property type="entry name" value="DUF2946"/>
    <property type="match status" value="1"/>
</dbReference>
<evidence type="ECO:0000256" key="1">
    <source>
        <dbReference type="SAM" id="Phobius"/>
    </source>
</evidence>
<comment type="caution">
    <text evidence="2">The sequence shown here is derived from an EMBL/GenBank/DDBJ whole genome shotgun (WGS) entry which is preliminary data.</text>
</comment>
<keyword evidence="1" id="KW-0812">Transmembrane</keyword>
<accession>A0AB37Q8R0</accession>
<sequence length="132" mass="14272">MSIAAMKSSLLNRSLVAWTLYFCVLFNVFACGLGHGQMSGLTLNGIGGEFCSTLGNRIPTESPDFSDQSPSGWAGSLVCPICSAVTLSIVFLLGLIWLLRIVQKPRLGRELRCKAPPRYSWPSANPRASPLI</sequence>
<keyword evidence="1" id="KW-0472">Membrane</keyword>
<feature type="transmembrane region" description="Helical" evidence="1">
    <location>
        <begin position="73"/>
        <end position="99"/>
    </location>
</feature>
<organism evidence="2 3">
    <name type="scientific">Pseudomonas cannabina</name>
    <dbReference type="NCBI Taxonomy" id="86840"/>
    <lineage>
        <taxon>Bacteria</taxon>
        <taxon>Pseudomonadati</taxon>
        <taxon>Pseudomonadota</taxon>
        <taxon>Gammaproteobacteria</taxon>
        <taxon>Pseudomonadales</taxon>
        <taxon>Pseudomonadaceae</taxon>
        <taxon>Pseudomonas</taxon>
    </lineage>
</organism>
<evidence type="ECO:0000313" key="3">
    <source>
        <dbReference type="Proteomes" id="UP000269335"/>
    </source>
</evidence>